<accession>A0A1L9S0S9</accession>
<sequence length="647" mass="70957">MSRCSYSHLRLLPKRPLVQRAASSQPPLRHVSVNHHAKRKTPFLEPTPSQLLRFALTGTTQPVQNGTRNPELDQQLQDLFLEEWPFNSAPPPSWGSFLQKGTGLNPKVLLKGLRHDVRSLRHLQTFLERNVNVAGSGALLQTESCKPLAQTLERCERFDSYRDILTAINGIIARIKRLRDPVNSELYVLGMRYACSCLSVPALKYHLEGYHKAGFRKLDTETSVVLIKSLLSSLHSMQSEDPGFNTSPILDLVIGGGSEQASQYNLHDILCWAGPEGSIESIDEYVPLLMMQRSDASLHSVWNRLLLAISPASSSRTFQSAYACMMAMIDTAKPETAVKYLRQISKRAGNTLPGISQFEKLGVLLSDTKICEVLPDLAGEKEYLNVLDNQLGYLEKRLGINWQPEKSLHASVSDPDCIATGQSLITIDGDSAGFDSSSRLVSEIQVLGCSRSSMDLGRIAYLLDEHEGSEIPVSLPTSGHTSYEFVWLPQRSPIEFSNCLLPGKTDMSAPWSNATLGLIQAKLVRDGVVASDRSLHLMQLGYLVMRTAPQDKAVSEKQGAWQESGHIVAWDRTGGQFLAVFIGQGYGVVDPGLRSQSRQIPSGLGAIARITLSGDIDTPSPANSAPSLGANSAGYHFDVDPSPDLVF</sequence>
<gene>
    <name evidence="1" type="ORF">ASPWEDRAFT_166824</name>
</gene>
<dbReference type="STRING" id="1073089.A0A1L9S0S9"/>
<dbReference type="RefSeq" id="XP_040694438.1">
    <property type="nucleotide sequence ID" value="XM_040830060.1"/>
</dbReference>
<dbReference type="VEuPathDB" id="FungiDB:ASPWEDRAFT_166824"/>
<dbReference type="OrthoDB" id="4442598at2759"/>
<proteinExistence type="predicted"/>
<dbReference type="Proteomes" id="UP000184383">
    <property type="component" value="Unassembled WGS sequence"/>
</dbReference>
<keyword evidence="2" id="KW-1185">Reference proteome</keyword>
<organism evidence="1 2">
    <name type="scientific">Aspergillus wentii DTO 134E9</name>
    <dbReference type="NCBI Taxonomy" id="1073089"/>
    <lineage>
        <taxon>Eukaryota</taxon>
        <taxon>Fungi</taxon>
        <taxon>Dikarya</taxon>
        <taxon>Ascomycota</taxon>
        <taxon>Pezizomycotina</taxon>
        <taxon>Eurotiomycetes</taxon>
        <taxon>Eurotiomycetidae</taxon>
        <taxon>Eurotiales</taxon>
        <taxon>Aspergillaceae</taxon>
        <taxon>Aspergillus</taxon>
        <taxon>Aspergillus subgen. Cremei</taxon>
    </lineage>
</organism>
<protein>
    <submittedName>
        <fullName evidence="1">Uncharacterized protein</fullName>
    </submittedName>
</protein>
<dbReference type="GeneID" id="63745908"/>
<dbReference type="EMBL" id="KV878209">
    <property type="protein sequence ID" value="OJJ40762.1"/>
    <property type="molecule type" value="Genomic_DNA"/>
</dbReference>
<evidence type="ECO:0000313" key="2">
    <source>
        <dbReference type="Proteomes" id="UP000184383"/>
    </source>
</evidence>
<reference evidence="2" key="1">
    <citation type="journal article" date="2017" name="Genome Biol.">
        <title>Comparative genomics reveals high biological diversity and specific adaptations in the industrially and medically important fungal genus Aspergillus.</title>
        <authorList>
            <person name="de Vries R.P."/>
            <person name="Riley R."/>
            <person name="Wiebenga A."/>
            <person name="Aguilar-Osorio G."/>
            <person name="Amillis S."/>
            <person name="Uchima C.A."/>
            <person name="Anderluh G."/>
            <person name="Asadollahi M."/>
            <person name="Askin M."/>
            <person name="Barry K."/>
            <person name="Battaglia E."/>
            <person name="Bayram O."/>
            <person name="Benocci T."/>
            <person name="Braus-Stromeyer S.A."/>
            <person name="Caldana C."/>
            <person name="Canovas D."/>
            <person name="Cerqueira G.C."/>
            <person name="Chen F."/>
            <person name="Chen W."/>
            <person name="Choi C."/>
            <person name="Clum A."/>
            <person name="Dos Santos R.A."/>
            <person name="Damasio A.R."/>
            <person name="Diallinas G."/>
            <person name="Emri T."/>
            <person name="Fekete E."/>
            <person name="Flipphi M."/>
            <person name="Freyberg S."/>
            <person name="Gallo A."/>
            <person name="Gournas C."/>
            <person name="Habgood R."/>
            <person name="Hainaut M."/>
            <person name="Harispe M.L."/>
            <person name="Henrissat B."/>
            <person name="Hilden K.S."/>
            <person name="Hope R."/>
            <person name="Hossain A."/>
            <person name="Karabika E."/>
            <person name="Karaffa L."/>
            <person name="Karanyi Z."/>
            <person name="Krasevec N."/>
            <person name="Kuo A."/>
            <person name="Kusch H."/>
            <person name="LaButti K."/>
            <person name="Lagendijk E.L."/>
            <person name="Lapidus A."/>
            <person name="Levasseur A."/>
            <person name="Lindquist E."/>
            <person name="Lipzen A."/>
            <person name="Logrieco A.F."/>
            <person name="MacCabe A."/>
            <person name="Maekelae M.R."/>
            <person name="Malavazi I."/>
            <person name="Melin P."/>
            <person name="Meyer V."/>
            <person name="Mielnichuk N."/>
            <person name="Miskei M."/>
            <person name="Molnar A.P."/>
            <person name="Mule G."/>
            <person name="Ngan C.Y."/>
            <person name="Orejas M."/>
            <person name="Orosz E."/>
            <person name="Ouedraogo J.P."/>
            <person name="Overkamp K.M."/>
            <person name="Park H.-S."/>
            <person name="Perrone G."/>
            <person name="Piumi F."/>
            <person name="Punt P.J."/>
            <person name="Ram A.F."/>
            <person name="Ramon A."/>
            <person name="Rauscher S."/>
            <person name="Record E."/>
            <person name="Riano-Pachon D.M."/>
            <person name="Robert V."/>
            <person name="Roehrig J."/>
            <person name="Ruller R."/>
            <person name="Salamov A."/>
            <person name="Salih N.S."/>
            <person name="Samson R.A."/>
            <person name="Sandor E."/>
            <person name="Sanguinetti M."/>
            <person name="Schuetze T."/>
            <person name="Sepcic K."/>
            <person name="Shelest E."/>
            <person name="Sherlock G."/>
            <person name="Sophianopoulou V."/>
            <person name="Squina F.M."/>
            <person name="Sun H."/>
            <person name="Susca A."/>
            <person name="Todd R.B."/>
            <person name="Tsang A."/>
            <person name="Unkles S.E."/>
            <person name="van de Wiele N."/>
            <person name="van Rossen-Uffink D."/>
            <person name="Oliveira J.V."/>
            <person name="Vesth T.C."/>
            <person name="Visser J."/>
            <person name="Yu J.-H."/>
            <person name="Zhou M."/>
            <person name="Andersen M.R."/>
            <person name="Archer D.B."/>
            <person name="Baker S.E."/>
            <person name="Benoit I."/>
            <person name="Brakhage A.A."/>
            <person name="Braus G.H."/>
            <person name="Fischer R."/>
            <person name="Frisvad J.C."/>
            <person name="Goldman G.H."/>
            <person name="Houbraken J."/>
            <person name="Oakley B."/>
            <person name="Pocsi I."/>
            <person name="Scazzocchio C."/>
            <person name="Seiboth B."/>
            <person name="vanKuyk P.A."/>
            <person name="Wortman J."/>
            <person name="Dyer P.S."/>
            <person name="Grigoriev I.V."/>
        </authorList>
    </citation>
    <scope>NUCLEOTIDE SEQUENCE [LARGE SCALE GENOMIC DNA]</scope>
    <source>
        <strain evidence="2">DTO 134E9</strain>
    </source>
</reference>
<dbReference type="AlphaFoldDB" id="A0A1L9S0S9"/>
<name>A0A1L9S0S9_ASPWE</name>
<evidence type="ECO:0000313" key="1">
    <source>
        <dbReference type="EMBL" id="OJJ40762.1"/>
    </source>
</evidence>